<sequence length="682" mass="75641">MLAATPLRSSSSSSSSSLHHRSTLPSSLSSSSSAALARSGGGGGGGRRPASAGQHVLLTRDVANAAIAQSLAVAASAGIQSLALLNAFPADDPRWAEENRAESASAPAIILQQLVEKRALHGVFLEAVVPACQASLNTADRWTLCGHSEKIEAAIALREYQNAQTGATSEAVTALMQQTLARLNLQERSQVLGMGMQDLFYYELDHLDDILAALVEQEQADGFLSHLAVGQSEARQRLETVNIVNSMFEIILTSALKCREDLDEFFHLHEHLTTIPDPWTSSTKVRNALVRQYEVTTEAIGRTASVEQRALFLQQLAVLTDLLLTSYWGELEFLEFHGPEYEERHVAVFNTFVECRPRFIDPFVKHNDTAMAFALAEKYKHFQLLIQMCEDMDAPAQLDTYVRQFEPDGFAQELFQWYLDHGKAAKLLKSPRSRDAALGEFLKTHPELSWLHDIRTDNYAQAAMTLRDLAKNETALFQKRKTLLSLWKMALACADESNPEDSEDVWQFMWFMQVQELLVSDAKYAPLVAGFGNNGVNLETDYLEPLRLIDAFIGQYNPIPDAIDLALAMETYARSMPSRSDEENTSLLLDICVRSILKNDWSAVINASKQSPTDAELLQILNATAFFSLASLFDSQELLYSMNITLPDIVLLANDSRLGILRGNTELIRLLQTTAGMTSRSM</sequence>
<evidence type="ECO:0000313" key="9">
    <source>
        <dbReference type="EMBL" id="KJE97615.1"/>
    </source>
</evidence>
<gene>
    <name evidence="9" type="ORF">CAOG_007443</name>
</gene>
<dbReference type="PANTHER" id="PTHR13405">
    <property type="entry name" value="NUCLEAR PORE COMPLEX PROTEIN NUP133"/>
    <property type="match status" value="1"/>
</dbReference>
<keyword evidence="4" id="KW-0653">Protein transport</keyword>
<dbReference type="AlphaFoldDB" id="A0A0D2WX25"/>
<feature type="domain" description="Nucleoporin Nup133/Nup155-like C-terminal" evidence="8">
    <location>
        <begin position="374"/>
        <end position="518"/>
    </location>
</feature>
<name>A0A0D2WX25_CAPO3</name>
<dbReference type="GO" id="GO:0016973">
    <property type="term" value="P:poly(A)+ mRNA export from nucleus"/>
    <property type="evidence" value="ECO:0007669"/>
    <property type="project" value="TreeGrafter"/>
</dbReference>
<dbReference type="GO" id="GO:0031080">
    <property type="term" value="C:nuclear pore outer ring"/>
    <property type="evidence" value="ECO:0007669"/>
    <property type="project" value="TreeGrafter"/>
</dbReference>
<evidence type="ECO:0000256" key="2">
    <source>
        <dbReference type="ARBA" id="ARBA00022448"/>
    </source>
</evidence>
<dbReference type="EMBL" id="KE346374">
    <property type="protein sequence ID" value="KJE97615.1"/>
    <property type="molecule type" value="Genomic_DNA"/>
</dbReference>
<dbReference type="RefSeq" id="XP_004343302.2">
    <property type="nucleotide sequence ID" value="XM_004343252.2"/>
</dbReference>
<keyword evidence="3" id="KW-0509">mRNA transport</keyword>
<evidence type="ECO:0000256" key="5">
    <source>
        <dbReference type="ARBA" id="ARBA00023010"/>
    </source>
</evidence>
<dbReference type="InParanoid" id="A0A0D2WX25"/>
<dbReference type="Gene3D" id="1.25.40.700">
    <property type="match status" value="1"/>
</dbReference>
<feature type="region of interest" description="Disordered" evidence="7">
    <location>
        <begin position="1"/>
        <end position="51"/>
    </location>
</feature>
<organism evidence="9 10">
    <name type="scientific">Capsaspora owczarzaki (strain ATCC 30864)</name>
    <dbReference type="NCBI Taxonomy" id="595528"/>
    <lineage>
        <taxon>Eukaryota</taxon>
        <taxon>Filasterea</taxon>
        <taxon>Capsaspora</taxon>
    </lineage>
</organism>
<comment type="subcellular location">
    <subcellularLocation>
        <location evidence="1">Nucleus envelope</location>
    </subcellularLocation>
</comment>
<dbReference type="GO" id="GO:0000972">
    <property type="term" value="P:transcription-dependent tethering of RNA polymerase II gene DNA at nuclear periphery"/>
    <property type="evidence" value="ECO:0007669"/>
    <property type="project" value="TreeGrafter"/>
</dbReference>
<evidence type="ECO:0000256" key="6">
    <source>
        <dbReference type="ARBA" id="ARBA00023242"/>
    </source>
</evidence>
<dbReference type="PANTHER" id="PTHR13405:SF11">
    <property type="entry name" value="NUCLEAR PORE COMPLEX PROTEIN NUP133"/>
    <property type="match status" value="1"/>
</dbReference>
<keyword evidence="2" id="KW-0813">Transport</keyword>
<evidence type="ECO:0000256" key="1">
    <source>
        <dbReference type="ARBA" id="ARBA00004259"/>
    </source>
</evidence>
<dbReference type="InterPro" id="IPR037624">
    <property type="entry name" value="Nup133-like"/>
</dbReference>
<evidence type="ECO:0000259" key="8">
    <source>
        <dbReference type="Pfam" id="PF03177"/>
    </source>
</evidence>
<dbReference type="GO" id="GO:0006606">
    <property type="term" value="P:protein import into nucleus"/>
    <property type="evidence" value="ECO:0007669"/>
    <property type="project" value="TreeGrafter"/>
</dbReference>
<keyword evidence="6" id="KW-0539">Nucleus</keyword>
<dbReference type="Gene3D" id="1.20.58.1380">
    <property type="match status" value="1"/>
</dbReference>
<evidence type="ECO:0000256" key="7">
    <source>
        <dbReference type="SAM" id="MobiDB-lite"/>
    </source>
</evidence>
<dbReference type="OrthoDB" id="103454at2759"/>
<protein>
    <recommendedName>
        <fullName evidence="8">Nucleoporin Nup133/Nup155-like C-terminal domain-containing protein</fullName>
    </recommendedName>
</protein>
<keyword evidence="5" id="KW-0811">Translocation</keyword>
<dbReference type="PhylomeDB" id="A0A0D2WX25"/>
<dbReference type="GO" id="GO:0017056">
    <property type="term" value="F:structural constituent of nuclear pore"/>
    <property type="evidence" value="ECO:0007669"/>
    <property type="project" value="InterPro"/>
</dbReference>
<keyword evidence="10" id="KW-1185">Reference proteome</keyword>
<evidence type="ECO:0000256" key="4">
    <source>
        <dbReference type="ARBA" id="ARBA00022927"/>
    </source>
</evidence>
<proteinExistence type="predicted"/>
<dbReference type="Proteomes" id="UP000008743">
    <property type="component" value="Unassembled WGS sequence"/>
</dbReference>
<accession>A0A0D2WX25</accession>
<dbReference type="eggNOG" id="KOG4121">
    <property type="taxonomic scope" value="Eukaryota"/>
</dbReference>
<evidence type="ECO:0000256" key="3">
    <source>
        <dbReference type="ARBA" id="ARBA00022816"/>
    </source>
</evidence>
<dbReference type="Pfam" id="PF03177">
    <property type="entry name" value="Nucleoporin_C"/>
    <property type="match status" value="1"/>
</dbReference>
<feature type="compositionally biased region" description="Low complexity" evidence="7">
    <location>
        <begin position="1"/>
        <end position="38"/>
    </location>
</feature>
<reference evidence="10" key="1">
    <citation type="submission" date="2011-02" db="EMBL/GenBank/DDBJ databases">
        <title>The Genome Sequence of Capsaspora owczarzaki ATCC 30864.</title>
        <authorList>
            <person name="Russ C."/>
            <person name="Cuomo C."/>
            <person name="Burger G."/>
            <person name="Gray M.W."/>
            <person name="Holland P.W.H."/>
            <person name="King N."/>
            <person name="Lang F.B.F."/>
            <person name="Roger A.J."/>
            <person name="Ruiz-Trillo I."/>
            <person name="Young S.K."/>
            <person name="Zeng Q."/>
            <person name="Gargeya S."/>
            <person name="Alvarado L."/>
            <person name="Berlin A."/>
            <person name="Chapman S.B."/>
            <person name="Chen Z."/>
            <person name="Freedman E."/>
            <person name="Gellesch M."/>
            <person name="Goldberg J."/>
            <person name="Griggs A."/>
            <person name="Gujja S."/>
            <person name="Heilman E."/>
            <person name="Heiman D."/>
            <person name="Howarth C."/>
            <person name="Mehta T."/>
            <person name="Neiman D."/>
            <person name="Pearson M."/>
            <person name="Roberts A."/>
            <person name="Saif S."/>
            <person name="Shea T."/>
            <person name="Shenoy N."/>
            <person name="Sisk P."/>
            <person name="Stolte C."/>
            <person name="Sykes S."/>
            <person name="White J."/>
            <person name="Yandava C."/>
            <person name="Haas B."/>
            <person name="Nusbaum C."/>
            <person name="Birren B."/>
        </authorList>
    </citation>
    <scope>NUCLEOTIDE SEQUENCE</scope>
    <source>
        <strain evidence="10">ATCC 30864</strain>
    </source>
</reference>
<evidence type="ECO:0000313" key="10">
    <source>
        <dbReference type="Proteomes" id="UP000008743"/>
    </source>
</evidence>
<dbReference type="InterPro" id="IPR007187">
    <property type="entry name" value="Nucleoporin_Nup133/Nup155_C"/>
</dbReference>
<dbReference type="STRING" id="595528.A0A0D2WX25"/>